<dbReference type="InterPro" id="IPR052158">
    <property type="entry name" value="INH-QAR"/>
</dbReference>
<dbReference type="AlphaFoldDB" id="A0A7Y6I264"/>
<dbReference type="PANTHER" id="PTHR43130">
    <property type="entry name" value="ARAC-FAMILY TRANSCRIPTIONAL REGULATOR"/>
    <property type="match status" value="1"/>
</dbReference>
<evidence type="ECO:0000313" key="6">
    <source>
        <dbReference type="Proteomes" id="UP000586042"/>
    </source>
</evidence>
<dbReference type="EMBL" id="JABWGN010000001">
    <property type="protein sequence ID" value="NUW30327.1"/>
    <property type="molecule type" value="Genomic_DNA"/>
</dbReference>
<protein>
    <submittedName>
        <fullName evidence="5">Helix-turn-helix domain-containing protein</fullName>
    </submittedName>
</protein>
<sequence length="322" mass="34470">MHTVAVLAFEGVVAFDLAVPCQAFSAAWHSDGTPRYEVRVCGDQDVTATAVGVPSFRVRCEFPLDAAADADTIVVPGLARHAQPPGPRVLELLRTAAGNGARIASICTGAFVLAAAGLLDGLRATTHWRAAQDLARSHPRVTVDPAVLFVDNGQVLTSAGAAAGLDLCLHMIRTDHGAAAAAGAARTVVMPPQRDGEQAQFIRHPAPRSDGPTLQSTLQWMHENLHLPLTLGDIARHAHVSVRSLNRQFQAQTGTTPRKWLLTARLDRARELLETTDLPVERIAALAGFGSPVTLRSHFASRIGPSPSSYRATFRLQRQVRP</sequence>
<dbReference type="InterPro" id="IPR029062">
    <property type="entry name" value="Class_I_gatase-like"/>
</dbReference>
<keyword evidence="3" id="KW-0804">Transcription</keyword>
<dbReference type="SMART" id="SM00342">
    <property type="entry name" value="HTH_ARAC"/>
    <property type="match status" value="1"/>
</dbReference>
<dbReference type="InterPro" id="IPR009057">
    <property type="entry name" value="Homeodomain-like_sf"/>
</dbReference>
<dbReference type="SUPFAM" id="SSF52317">
    <property type="entry name" value="Class I glutamine amidotransferase-like"/>
    <property type="match status" value="1"/>
</dbReference>
<dbReference type="GO" id="GO:0043565">
    <property type="term" value="F:sequence-specific DNA binding"/>
    <property type="evidence" value="ECO:0007669"/>
    <property type="project" value="InterPro"/>
</dbReference>
<dbReference type="SUPFAM" id="SSF46689">
    <property type="entry name" value="Homeodomain-like"/>
    <property type="match status" value="2"/>
</dbReference>
<evidence type="ECO:0000256" key="3">
    <source>
        <dbReference type="ARBA" id="ARBA00023163"/>
    </source>
</evidence>
<name>A0A7Y6I264_9ACTN</name>
<feature type="domain" description="HTH araC/xylS-type" evidence="4">
    <location>
        <begin position="215"/>
        <end position="313"/>
    </location>
</feature>
<evidence type="ECO:0000313" key="5">
    <source>
        <dbReference type="EMBL" id="NUW30327.1"/>
    </source>
</evidence>
<accession>A0A7Y6I264</accession>
<gene>
    <name evidence="5" type="ORF">HTZ77_02640</name>
</gene>
<dbReference type="Proteomes" id="UP000586042">
    <property type="component" value="Unassembled WGS sequence"/>
</dbReference>
<dbReference type="Pfam" id="PF12833">
    <property type="entry name" value="HTH_18"/>
    <property type="match status" value="1"/>
</dbReference>
<keyword evidence="2" id="KW-0238">DNA-binding</keyword>
<dbReference type="InterPro" id="IPR018062">
    <property type="entry name" value="HTH_AraC-typ_CS"/>
</dbReference>
<evidence type="ECO:0000256" key="1">
    <source>
        <dbReference type="ARBA" id="ARBA00023015"/>
    </source>
</evidence>
<evidence type="ECO:0000256" key="2">
    <source>
        <dbReference type="ARBA" id="ARBA00023125"/>
    </source>
</evidence>
<comment type="caution">
    <text evidence="5">The sequence shown here is derived from an EMBL/GenBank/DDBJ whole genome shotgun (WGS) entry which is preliminary data.</text>
</comment>
<evidence type="ECO:0000259" key="4">
    <source>
        <dbReference type="PROSITE" id="PS01124"/>
    </source>
</evidence>
<dbReference type="Gene3D" id="3.40.50.880">
    <property type="match status" value="1"/>
</dbReference>
<keyword evidence="6" id="KW-1185">Reference proteome</keyword>
<dbReference type="Pfam" id="PF01965">
    <property type="entry name" value="DJ-1_PfpI"/>
    <property type="match status" value="1"/>
</dbReference>
<keyword evidence="1" id="KW-0805">Transcription regulation</keyword>
<dbReference type="InterPro" id="IPR018060">
    <property type="entry name" value="HTH_AraC"/>
</dbReference>
<dbReference type="PANTHER" id="PTHR43130:SF3">
    <property type="entry name" value="HTH-TYPE TRANSCRIPTIONAL REGULATOR RV1931C"/>
    <property type="match status" value="1"/>
</dbReference>
<dbReference type="GO" id="GO:0003700">
    <property type="term" value="F:DNA-binding transcription factor activity"/>
    <property type="evidence" value="ECO:0007669"/>
    <property type="project" value="InterPro"/>
</dbReference>
<dbReference type="CDD" id="cd03137">
    <property type="entry name" value="GATase1_AraC_1"/>
    <property type="match status" value="1"/>
</dbReference>
<dbReference type="RefSeq" id="WP_175587772.1">
    <property type="nucleotide sequence ID" value="NZ_JABWGN010000001.1"/>
</dbReference>
<dbReference type="PROSITE" id="PS01124">
    <property type="entry name" value="HTH_ARAC_FAMILY_2"/>
    <property type="match status" value="1"/>
</dbReference>
<dbReference type="PROSITE" id="PS00041">
    <property type="entry name" value="HTH_ARAC_FAMILY_1"/>
    <property type="match status" value="1"/>
</dbReference>
<organism evidence="5 6">
    <name type="scientific">Nonomuraea montanisoli</name>
    <dbReference type="NCBI Taxonomy" id="2741721"/>
    <lineage>
        <taxon>Bacteria</taxon>
        <taxon>Bacillati</taxon>
        <taxon>Actinomycetota</taxon>
        <taxon>Actinomycetes</taxon>
        <taxon>Streptosporangiales</taxon>
        <taxon>Streptosporangiaceae</taxon>
        <taxon>Nonomuraea</taxon>
    </lineage>
</organism>
<reference evidence="5 6" key="1">
    <citation type="submission" date="2020-06" db="EMBL/GenBank/DDBJ databases">
        <title>Nonomuraea sp. SMC257, a novel actinomycete isolated from soil.</title>
        <authorList>
            <person name="Chanama M."/>
        </authorList>
    </citation>
    <scope>NUCLEOTIDE SEQUENCE [LARGE SCALE GENOMIC DNA]</scope>
    <source>
        <strain evidence="5 6">SMC257</strain>
    </source>
</reference>
<dbReference type="InterPro" id="IPR002818">
    <property type="entry name" value="DJ-1/PfpI"/>
</dbReference>
<proteinExistence type="predicted"/>
<dbReference type="Gene3D" id="1.10.10.60">
    <property type="entry name" value="Homeodomain-like"/>
    <property type="match status" value="1"/>
</dbReference>